<evidence type="ECO:0000313" key="2">
    <source>
        <dbReference type="EMBL" id="ADD41646.1"/>
    </source>
</evidence>
<proteinExistence type="predicted"/>
<sequence>MAKSKSVALSDTATFQLGTLGAIITERFAAEMTKLDLKPKHVGVLNALSLYQATSQLELARLMGVAPSLLVALADHLEEHGAIERVRDAGDRRRQVLALTESGRALLDRCAEVAAGLETELLSTLTAQDRDALRRGLRAMATGFGLRGPEPA</sequence>
<keyword evidence="3" id="KW-1185">Reference proteome</keyword>
<dbReference type="RefSeq" id="WP_013017217.1">
    <property type="nucleotide sequence ID" value="NC_013947.1"/>
</dbReference>
<dbReference type="PRINTS" id="PR00598">
    <property type="entry name" value="HTHMARR"/>
</dbReference>
<dbReference type="Gene3D" id="1.10.10.10">
    <property type="entry name" value="Winged helix-like DNA-binding domain superfamily/Winged helix DNA-binding domain"/>
    <property type="match status" value="1"/>
</dbReference>
<dbReference type="PANTHER" id="PTHR33164">
    <property type="entry name" value="TRANSCRIPTIONAL REGULATOR, MARR FAMILY"/>
    <property type="match status" value="1"/>
</dbReference>
<dbReference type="SUPFAM" id="SSF46785">
    <property type="entry name" value="Winged helix' DNA-binding domain"/>
    <property type="match status" value="1"/>
</dbReference>
<organism evidence="2 3">
    <name type="scientific">Stackebrandtia nassauensis (strain DSM 44728 / CIP 108903 / NRRL B-16338 / NBRC 102104 / LLR-40K-21)</name>
    <dbReference type="NCBI Taxonomy" id="446470"/>
    <lineage>
        <taxon>Bacteria</taxon>
        <taxon>Bacillati</taxon>
        <taxon>Actinomycetota</taxon>
        <taxon>Actinomycetes</taxon>
        <taxon>Glycomycetales</taxon>
        <taxon>Glycomycetaceae</taxon>
        <taxon>Stackebrandtia</taxon>
    </lineage>
</organism>
<dbReference type="EMBL" id="CP001778">
    <property type="protein sequence ID" value="ADD41646.1"/>
    <property type="molecule type" value="Genomic_DNA"/>
</dbReference>
<dbReference type="KEGG" id="sna:Snas_1950"/>
<evidence type="ECO:0000313" key="3">
    <source>
        <dbReference type="Proteomes" id="UP000000844"/>
    </source>
</evidence>
<dbReference type="InterPro" id="IPR000835">
    <property type="entry name" value="HTH_MarR-typ"/>
</dbReference>
<dbReference type="GO" id="GO:0003700">
    <property type="term" value="F:DNA-binding transcription factor activity"/>
    <property type="evidence" value="ECO:0007669"/>
    <property type="project" value="InterPro"/>
</dbReference>
<dbReference type="STRING" id="446470.Snas_1950"/>
<evidence type="ECO:0000259" key="1">
    <source>
        <dbReference type="PROSITE" id="PS50995"/>
    </source>
</evidence>
<dbReference type="SMART" id="SM00347">
    <property type="entry name" value="HTH_MARR"/>
    <property type="match status" value="1"/>
</dbReference>
<gene>
    <name evidence="2" type="ordered locus">Snas_1950</name>
</gene>
<protein>
    <submittedName>
        <fullName evidence="2">Transcriptional regulator, MarR family</fullName>
    </submittedName>
</protein>
<dbReference type="InterPro" id="IPR039422">
    <property type="entry name" value="MarR/SlyA-like"/>
</dbReference>
<dbReference type="eggNOG" id="COG1846">
    <property type="taxonomic scope" value="Bacteria"/>
</dbReference>
<name>D3PZH2_STANL</name>
<dbReference type="Pfam" id="PF12802">
    <property type="entry name" value="MarR_2"/>
    <property type="match status" value="1"/>
</dbReference>
<dbReference type="GO" id="GO:0006950">
    <property type="term" value="P:response to stress"/>
    <property type="evidence" value="ECO:0007669"/>
    <property type="project" value="TreeGrafter"/>
</dbReference>
<dbReference type="PANTHER" id="PTHR33164:SF89">
    <property type="entry name" value="MARR FAMILY REGULATORY PROTEIN"/>
    <property type="match status" value="1"/>
</dbReference>
<accession>D3PZH2</accession>
<dbReference type="InterPro" id="IPR036388">
    <property type="entry name" value="WH-like_DNA-bd_sf"/>
</dbReference>
<reference evidence="2 3" key="1">
    <citation type="journal article" date="2009" name="Stand. Genomic Sci.">
        <title>Complete genome sequence of Stackebrandtia nassauensis type strain (LLR-40K-21).</title>
        <authorList>
            <person name="Munk C."/>
            <person name="Lapidus A."/>
            <person name="Copeland A."/>
            <person name="Jando M."/>
            <person name="Mayilraj S."/>
            <person name="Glavina Del Rio T."/>
            <person name="Nolan M."/>
            <person name="Chen F."/>
            <person name="Lucas S."/>
            <person name="Tice H."/>
            <person name="Cheng J.F."/>
            <person name="Han C."/>
            <person name="Detter J.C."/>
            <person name="Bruce D."/>
            <person name="Goodwin L."/>
            <person name="Chain P."/>
            <person name="Pitluck S."/>
            <person name="Goker M."/>
            <person name="Ovchinikova G."/>
            <person name="Pati A."/>
            <person name="Ivanova N."/>
            <person name="Mavromatis K."/>
            <person name="Chen A."/>
            <person name="Palaniappan K."/>
            <person name="Land M."/>
            <person name="Hauser L."/>
            <person name="Chang Y.J."/>
            <person name="Jeffries C.D."/>
            <person name="Bristow J."/>
            <person name="Eisen J.A."/>
            <person name="Markowitz V."/>
            <person name="Hugenholtz P."/>
            <person name="Kyrpides N.C."/>
            <person name="Klenk H.P."/>
        </authorList>
    </citation>
    <scope>NUCLEOTIDE SEQUENCE [LARGE SCALE GENOMIC DNA]</scope>
    <source>
        <strain evidence="3">DSM 44728 / CIP 108903 / NRRL B-16338 / NBRC 102104 / LLR-40K-21</strain>
    </source>
</reference>
<feature type="domain" description="HTH marR-type" evidence="1">
    <location>
        <begin position="1"/>
        <end position="142"/>
    </location>
</feature>
<dbReference type="AlphaFoldDB" id="D3PZH2"/>
<dbReference type="Proteomes" id="UP000000844">
    <property type="component" value="Chromosome"/>
</dbReference>
<dbReference type="InterPro" id="IPR036390">
    <property type="entry name" value="WH_DNA-bd_sf"/>
</dbReference>
<dbReference type="HOGENOM" id="CLU_083287_4_2_11"/>
<dbReference type="PROSITE" id="PS50995">
    <property type="entry name" value="HTH_MARR_2"/>
    <property type="match status" value="1"/>
</dbReference>